<sequence>MKLKINNFNRMKSNSVNGERFIALNCLTAFSEFFLQLNIDIFDRDNFLGNSIDGKS</sequence>
<protein>
    <submittedName>
        <fullName evidence="2">Putative membrane protein</fullName>
    </submittedName>
</protein>
<reference evidence="2 3" key="1">
    <citation type="submission" date="2016-08" db="EMBL/GenBank/DDBJ databases">
        <authorList>
            <person name="Seilhamer J.J."/>
        </authorList>
    </citation>
    <scope>NUCLEOTIDE SEQUENCE [LARGE SCALE GENOMIC DNA]</scope>
    <source>
        <strain evidence="2">M3/6</strain>
    </source>
</reference>
<keyword evidence="3" id="KW-1185">Reference proteome</keyword>
<name>A0A1R3ST44_9BACT</name>
<feature type="transmembrane region" description="Helical" evidence="1">
    <location>
        <begin position="21"/>
        <end position="39"/>
    </location>
</feature>
<keyword evidence="1" id="KW-0812">Transmembrane</keyword>
<dbReference type="KEGG" id="psac:PSM36_0688"/>
<evidence type="ECO:0000313" key="2">
    <source>
        <dbReference type="EMBL" id="SCD19516.1"/>
    </source>
</evidence>
<keyword evidence="1" id="KW-1133">Transmembrane helix</keyword>
<dbReference type="AlphaFoldDB" id="A0A1R3ST44"/>
<evidence type="ECO:0000313" key="3">
    <source>
        <dbReference type="Proteomes" id="UP000187464"/>
    </source>
</evidence>
<proteinExistence type="predicted"/>
<accession>A0A1R3ST44</accession>
<evidence type="ECO:0000256" key="1">
    <source>
        <dbReference type="SAM" id="Phobius"/>
    </source>
</evidence>
<dbReference type="EMBL" id="LT605205">
    <property type="protein sequence ID" value="SCD19516.1"/>
    <property type="molecule type" value="Genomic_DNA"/>
</dbReference>
<dbReference type="Proteomes" id="UP000187464">
    <property type="component" value="Chromosome I"/>
</dbReference>
<organism evidence="2 3">
    <name type="scientific">Proteiniphilum saccharofermentans</name>
    <dbReference type="NCBI Taxonomy" id="1642647"/>
    <lineage>
        <taxon>Bacteria</taxon>
        <taxon>Pseudomonadati</taxon>
        <taxon>Bacteroidota</taxon>
        <taxon>Bacteroidia</taxon>
        <taxon>Bacteroidales</taxon>
        <taxon>Dysgonomonadaceae</taxon>
        <taxon>Proteiniphilum</taxon>
    </lineage>
</organism>
<keyword evidence="1" id="KW-0472">Membrane</keyword>
<gene>
    <name evidence="2" type="ORF">PSM36_0688</name>
</gene>